<proteinExistence type="predicted"/>
<feature type="non-terminal residue" evidence="2">
    <location>
        <position position="294"/>
    </location>
</feature>
<sequence length="294" mass="34723">MANYVLTLALKTELWQEHILEKRLNIARMIYNACLYEILKRHKKMINSSEYKEISNLEKKEQSKRYKELDKKYSISKFELNKYVKPMTQRFKKNIGSQMGQELAERAFATYEKFKYGKAKKVYFKSYENFYSVREKGNITGLRFFKEDCCISWLGLKIPVIIKNNDKYAQSCFLDKLLYCRLLKRVANGKNKYYVQITFEGTPPKKHKVGGENEIGIDIGTSTIAIVSDNKVELKILAENIEINEKEKTRLQRKLDRQRRANNPNKYNADGTINIENKEKWKKSKSYVKTKVKL</sequence>
<name>D6LF67_9FUSO</name>
<evidence type="ECO:0000313" key="2">
    <source>
        <dbReference type="EMBL" id="EFG28802.2"/>
    </source>
</evidence>
<organism evidence="2 3">
    <name type="scientific">Fusobacterium periodonticum 1_1_41FAA</name>
    <dbReference type="NCBI Taxonomy" id="469621"/>
    <lineage>
        <taxon>Bacteria</taxon>
        <taxon>Fusobacteriati</taxon>
        <taxon>Fusobacteriota</taxon>
        <taxon>Fusobacteriia</taxon>
        <taxon>Fusobacteriales</taxon>
        <taxon>Fusobacteriaceae</taxon>
        <taxon>Fusobacterium</taxon>
    </lineage>
</organism>
<accession>D6LF67</accession>
<protein>
    <submittedName>
        <fullName evidence="2">Transposase</fullName>
    </submittedName>
</protein>
<evidence type="ECO:0000313" key="3">
    <source>
        <dbReference type="Proteomes" id="UP000003964"/>
    </source>
</evidence>
<gene>
    <name evidence="2" type="ORF">HMPREF0400_00355</name>
</gene>
<dbReference type="Proteomes" id="UP000003964">
    <property type="component" value="Unassembled WGS sequence"/>
</dbReference>
<dbReference type="AlphaFoldDB" id="D6LF67"/>
<reference evidence="2 3" key="1">
    <citation type="submission" date="2010-03" db="EMBL/GenBank/DDBJ databases">
        <title>The Genome Sequence of Fusobacterium sp. 1_1_41FAA.</title>
        <authorList>
            <consortium name="The Broad Institute Genome Sequencing Platform"/>
            <person name="Ward D."/>
            <person name="Earl A."/>
            <person name="Feldgarden M."/>
            <person name="Gevers D."/>
            <person name="Young S.K."/>
            <person name="Zeng Q."/>
            <person name="Koehrsen M."/>
            <person name="Alvarado L."/>
            <person name="Berlin A."/>
            <person name="Borenstein D."/>
            <person name="Chapman S."/>
            <person name="Chen Z."/>
            <person name="Engels R."/>
            <person name="Freedman E."/>
            <person name="Gellesch M."/>
            <person name="Goldberg J."/>
            <person name="Griggs A."/>
            <person name="Gujja S."/>
            <person name="Heilman E."/>
            <person name="Heiman D."/>
            <person name="Hepburn T."/>
            <person name="Howarth C."/>
            <person name="Jen D."/>
            <person name="Larson L."/>
            <person name="Mehta T."/>
            <person name="Park D."/>
            <person name="Pearson M."/>
            <person name="Richards J."/>
            <person name="Roberts A."/>
            <person name="Saif S."/>
            <person name="Shea T."/>
            <person name="Shenoy N."/>
            <person name="Sisk P."/>
            <person name="Stolte C."/>
            <person name="Sykes S."/>
            <person name="Walk T."/>
            <person name="White J."/>
            <person name="Yandava C."/>
            <person name="Strauss J.C."/>
            <person name="Ambrose C.E."/>
            <person name="Allen-Vercoe E."/>
            <person name="Haas B."/>
            <person name="Henn M.R."/>
            <person name="Nusbaum C."/>
            <person name="Birren B."/>
        </authorList>
    </citation>
    <scope>NUCLEOTIDE SEQUENCE [LARGE SCALE GENOMIC DNA]</scope>
    <source>
        <strain evidence="2 3">1_1_41FAA</strain>
    </source>
</reference>
<feature type="coiled-coil region" evidence="1">
    <location>
        <begin position="234"/>
        <end position="261"/>
    </location>
</feature>
<evidence type="ECO:0000256" key="1">
    <source>
        <dbReference type="SAM" id="Coils"/>
    </source>
</evidence>
<keyword evidence="1" id="KW-0175">Coiled coil</keyword>
<dbReference type="EMBL" id="GG770381">
    <property type="protein sequence ID" value="EFG28802.2"/>
    <property type="molecule type" value="Genomic_DNA"/>
</dbReference>